<evidence type="ECO:0000256" key="4">
    <source>
        <dbReference type="ARBA" id="ARBA00022741"/>
    </source>
</evidence>
<dbReference type="Gene3D" id="1.10.10.10">
    <property type="entry name" value="Winged helix-like DNA-binding domain superfamily/Winged helix DNA-binding domain"/>
    <property type="match status" value="1"/>
</dbReference>
<dbReference type="PANTHER" id="PTHR23155">
    <property type="entry name" value="DISEASE RESISTANCE PROTEIN RP"/>
    <property type="match status" value="1"/>
</dbReference>
<evidence type="ECO:0000256" key="3">
    <source>
        <dbReference type="ARBA" id="ARBA00022737"/>
    </source>
</evidence>
<dbReference type="InterPro" id="IPR032675">
    <property type="entry name" value="LRR_dom_sf"/>
</dbReference>
<dbReference type="Pfam" id="PF00931">
    <property type="entry name" value="NB-ARC"/>
    <property type="match status" value="1"/>
</dbReference>
<dbReference type="InterPro" id="IPR041118">
    <property type="entry name" value="Rx_N"/>
</dbReference>
<keyword evidence="3" id="KW-0677">Repeat</keyword>
<evidence type="ECO:0000256" key="6">
    <source>
        <dbReference type="ARBA" id="ARBA00023054"/>
    </source>
</evidence>
<dbReference type="Gene3D" id="3.80.10.10">
    <property type="entry name" value="Ribonuclease Inhibitor"/>
    <property type="match status" value="1"/>
</dbReference>
<dbReference type="Proteomes" id="UP000636709">
    <property type="component" value="Unassembled WGS sequence"/>
</dbReference>
<dbReference type="InterPro" id="IPR055414">
    <property type="entry name" value="LRR_R13L4/SHOC2-like"/>
</dbReference>
<dbReference type="InterPro" id="IPR044974">
    <property type="entry name" value="Disease_R_plants"/>
</dbReference>
<dbReference type="Gene3D" id="1.20.5.4130">
    <property type="match status" value="1"/>
</dbReference>
<dbReference type="GO" id="GO:0043531">
    <property type="term" value="F:ADP binding"/>
    <property type="evidence" value="ECO:0007669"/>
    <property type="project" value="InterPro"/>
</dbReference>
<accession>A0A835AM23</accession>
<evidence type="ECO:0000259" key="7">
    <source>
        <dbReference type="Pfam" id="PF00931"/>
    </source>
</evidence>
<keyword evidence="2" id="KW-0433">Leucine-rich repeat</keyword>
<gene>
    <name evidence="11" type="ORF">HU200_054079</name>
</gene>
<sequence length="706" mass="81495">MEVMTGALPSVITKLGCLLIGEYNLQKRVKGEIRFLQAELESMKGAMEKISNTAPEQLDIQDKIWARDLRDLSYDIEDSIDTFMVHGDGNESSDLLPGIRKFIDRSVNLFRKGIEALLYFIVVDDIWDISVWKMIRCALPDKNVGYIIITTTRISTVAKQVGRVYKLKPLSLNNSRKLLYRRIFGNENEDTEEEIVKCPNEELAEVSDRILKKCAGVPLAIITMAKDYEIGKDRLIWMWITEGFIQCKQQGQSLFQVGECYFNELINRCMIQPVYDEHYGMLEHCRVHDMVHDLIRSISREENFVTMFNDMDRISASNTVRRLSLQYGKEDRAMTWGTSRSIKQVRSILVFQFAVDLSPAFQRLGVLRVLHLEGCDLSQCCNLKYLEYLIHLRYLGLINTRIAQVPEEVGNLRYLQTLDVTESGISSLPGTIVHLKSLMCLRIHWFTRVPGIGNLTSLEELTWLRIDELNSTDTIEELGLLTELRVLRIAVFTEWSDKLAECLLRLNKILVISVIIGHCSIRGFDDWVVPRRLRRLETRWGCWFSTLPAWFNPSLLLDLSFVSIDVREIRQNDLETLGRLPALYYLDLQVDHHITHERFVVRARLFPCLVRCSLWGFLQPVVFERGAMPKLTRLEFTFWVRVTREITDGEGGGLELGLGYLASLQDICVCFRSEGAGVEEIRMMIKVEAKICPTRTRMARKTCRRP</sequence>
<evidence type="ECO:0000259" key="10">
    <source>
        <dbReference type="Pfam" id="PF23598"/>
    </source>
</evidence>
<dbReference type="PANTHER" id="PTHR23155:SF1116">
    <property type="entry name" value="OS12G0273300 PROTEIN"/>
    <property type="match status" value="1"/>
</dbReference>
<evidence type="ECO:0000259" key="8">
    <source>
        <dbReference type="Pfam" id="PF18052"/>
    </source>
</evidence>
<dbReference type="InterPro" id="IPR038005">
    <property type="entry name" value="RX-like_CC"/>
</dbReference>
<evidence type="ECO:0000256" key="5">
    <source>
        <dbReference type="ARBA" id="ARBA00022821"/>
    </source>
</evidence>
<dbReference type="Pfam" id="PF23598">
    <property type="entry name" value="LRR_14"/>
    <property type="match status" value="1"/>
</dbReference>
<name>A0A835AM23_9POAL</name>
<evidence type="ECO:0000313" key="11">
    <source>
        <dbReference type="EMBL" id="KAF8665990.1"/>
    </source>
</evidence>
<dbReference type="SUPFAM" id="SSF52540">
    <property type="entry name" value="P-loop containing nucleoside triphosphate hydrolases"/>
    <property type="match status" value="1"/>
</dbReference>
<dbReference type="CDD" id="cd14798">
    <property type="entry name" value="RX-CC_like"/>
    <property type="match status" value="1"/>
</dbReference>
<evidence type="ECO:0008006" key="13">
    <source>
        <dbReference type="Google" id="ProtNLM"/>
    </source>
</evidence>
<feature type="domain" description="Disease resistance N-terminal" evidence="8">
    <location>
        <begin position="8"/>
        <end position="91"/>
    </location>
</feature>
<dbReference type="InterPro" id="IPR002182">
    <property type="entry name" value="NB-ARC"/>
</dbReference>
<keyword evidence="12" id="KW-1185">Reference proteome</keyword>
<keyword evidence="4" id="KW-0547">Nucleotide-binding</keyword>
<evidence type="ECO:0000313" key="12">
    <source>
        <dbReference type="Proteomes" id="UP000636709"/>
    </source>
</evidence>
<protein>
    <recommendedName>
        <fullName evidence="13">NB-ARC domain-containing protein</fullName>
    </recommendedName>
</protein>
<dbReference type="GO" id="GO:0098542">
    <property type="term" value="P:defense response to other organism"/>
    <property type="evidence" value="ECO:0007669"/>
    <property type="project" value="TreeGrafter"/>
</dbReference>
<dbReference type="EMBL" id="JACEFO010002324">
    <property type="protein sequence ID" value="KAF8665990.1"/>
    <property type="molecule type" value="Genomic_DNA"/>
</dbReference>
<dbReference type="InterPro" id="IPR036388">
    <property type="entry name" value="WH-like_DNA-bd_sf"/>
</dbReference>
<reference evidence="11" key="1">
    <citation type="submission" date="2020-07" db="EMBL/GenBank/DDBJ databases">
        <title>Genome sequence and genetic diversity analysis of an under-domesticated orphan crop, white fonio (Digitaria exilis).</title>
        <authorList>
            <person name="Bennetzen J.L."/>
            <person name="Chen S."/>
            <person name="Ma X."/>
            <person name="Wang X."/>
            <person name="Yssel A.E.J."/>
            <person name="Chaluvadi S.R."/>
            <person name="Johnson M."/>
            <person name="Gangashetty P."/>
            <person name="Hamidou F."/>
            <person name="Sanogo M.D."/>
            <person name="Zwaenepoel A."/>
            <person name="Wallace J."/>
            <person name="Van De Peer Y."/>
            <person name="Van Deynze A."/>
        </authorList>
    </citation>
    <scope>NUCLEOTIDE SEQUENCE</scope>
    <source>
        <tissue evidence="11">Leaves</tissue>
    </source>
</reference>
<dbReference type="OrthoDB" id="3027644at2759"/>
<comment type="similarity">
    <text evidence="1">Belongs to the disease resistance NB-LRR family.</text>
</comment>
<dbReference type="Pfam" id="PF23559">
    <property type="entry name" value="WHD_DRP"/>
    <property type="match status" value="1"/>
</dbReference>
<evidence type="ECO:0000256" key="1">
    <source>
        <dbReference type="ARBA" id="ARBA00008894"/>
    </source>
</evidence>
<evidence type="ECO:0000259" key="9">
    <source>
        <dbReference type="Pfam" id="PF23559"/>
    </source>
</evidence>
<dbReference type="InterPro" id="IPR058922">
    <property type="entry name" value="WHD_DRP"/>
</dbReference>
<comment type="caution">
    <text evidence="11">The sequence shown here is derived from an EMBL/GenBank/DDBJ whole genome shotgun (WGS) entry which is preliminary data.</text>
</comment>
<dbReference type="AlphaFoldDB" id="A0A835AM23"/>
<dbReference type="SUPFAM" id="SSF52058">
    <property type="entry name" value="L domain-like"/>
    <property type="match status" value="1"/>
</dbReference>
<proteinExistence type="inferred from homology"/>
<keyword evidence="6" id="KW-0175">Coiled coil</keyword>
<feature type="domain" description="Disease resistance protein winged helix" evidence="9">
    <location>
        <begin position="226"/>
        <end position="295"/>
    </location>
</feature>
<evidence type="ECO:0000256" key="2">
    <source>
        <dbReference type="ARBA" id="ARBA00022614"/>
    </source>
</evidence>
<keyword evidence="5" id="KW-0611">Plant defense</keyword>
<dbReference type="InterPro" id="IPR027417">
    <property type="entry name" value="P-loop_NTPase"/>
</dbReference>
<feature type="domain" description="NB-ARC" evidence="7">
    <location>
        <begin position="119"/>
        <end position="180"/>
    </location>
</feature>
<organism evidence="11 12">
    <name type="scientific">Digitaria exilis</name>
    <dbReference type="NCBI Taxonomy" id="1010633"/>
    <lineage>
        <taxon>Eukaryota</taxon>
        <taxon>Viridiplantae</taxon>
        <taxon>Streptophyta</taxon>
        <taxon>Embryophyta</taxon>
        <taxon>Tracheophyta</taxon>
        <taxon>Spermatophyta</taxon>
        <taxon>Magnoliopsida</taxon>
        <taxon>Liliopsida</taxon>
        <taxon>Poales</taxon>
        <taxon>Poaceae</taxon>
        <taxon>PACMAD clade</taxon>
        <taxon>Panicoideae</taxon>
        <taxon>Panicodae</taxon>
        <taxon>Paniceae</taxon>
        <taxon>Anthephorinae</taxon>
        <taxon>Digitaria</taxon>
    </lineage>
</organism>
<feature type="domain" description="Disease resistance R13L4/SHOC-2-like LRR" evidence="10">
    <location>
        <begin position="344"/>
        <end position="693"/>
    </location>
</feature>
<dbReference type="Pfam" id="PF18052">
    <property type="entry name" value="Rx_N"/>
    <property type="match status" value="1"/>
</dbReference>